<comment type="caution">
    <text evidence="2">The sequence shown here is derived from an EMBL/GenBank/DDBJ whole genome shotgun (WGS) entry which is preliminary data.</text>
</comment>
<reference evidence="2" key="1">
    <citation type="journal article" date="2013" name="Environ. Microbiol.">
        <title>Microbiota from the distal guts of lean and obese adolescents exhibit partial functional redundancy besides clear differences in community structure.</title>
        <authorList>
            <person name="Ferrer M."/>
            <person name="Ruiz A."/>
            <person name="Lanza F."/>
            <person name="Haange S.B."/>
            <person name="Oberbach A."/>
            <person name="Till H."/>
            <person name="Bargiela R."/>
            <person name="Campoy C."/>
            <person name="Segura M.T."/>
            <person name="Richter M."/>
            <person name="von Bergen M."/>
            <person name="Seifert J."/>
            <person name="Suarez A."/>
        </authorList>
    </citation>
    <scope>NUCLEOTIDE SEQUENCE</scope>
</reference>
<accession>K1UGT3</accession>
<name>K1UGT3_9ZZZZ</name>
<dbReference type="InterPro" id="IPR000722">
    <property type="entry name" value="RNA_pol_asu"/>
</dbReference>
<protein>
    <submittedName>
        <fullName evidence="2">RpoC</fullName>
    </submittedName>
</protein>
<organism evidence="2">
    <name type="scientific">human gut metagenome</name>
    <dbReference type="NCBI Taxonomy" id="408170"/>
    <lineage>
        <taxon>unclassified sequences</taxon>
        <taxon>metagenomes</taxon>
        <taxon>organismal metagenomes</taxon>
    </lineage>
</organism>
<feature type="non-terminal residue" evidence="2">
    <location>
        <position position="1"/>
    </location>
</feature>
<gene>
    <name evidence="2" type="ORF">LEA_07684</name>
</gene>
<evidence type="ECO:0000259" key="1">
    <source>
        <dbReference type="Pfam" id="PF00623"/>
    </source>
</evidence>
<dbReference type="Gene3D" id="2.40.40.20">
    <property type="match status" value="1"/>
</dbReference>
<dbReference type="GO" id="GO:0006351">
    <property type="term" value="P:DNA-templated transcription"/>
    <property type="evidence" value="ECO:0007669"/>
    <property type="project" value="InterPro"/>
</dbReference>
<evidence type="ECO:0000313" key="2">
    <source>
        <dbReference type="EMBL" id="EKC70626.1"/>
    </source>
</evidence>
<feature type="non-terminal residue" evidence="2">
    <location>
        <position position="177"/>
    </location>
</feature>
<feature type="domain" description="RNA polymerase alpha subunit" evidence="1">
    <location>
        <begin position="96"/>
        <end position="167"/>
    </location>
</feature>
<proteinExistence type="predicted"/>
<dbReference type="GO" id="GO:0003899">
    <property type="term" value="F:DNA-directed RNA polymerase activity"/>
    <property type="evidence" value="ECO:0007669"/>
    <property type="project" value="InterPro"/>
</dbReference>
<dbReference type="Pfam" id="PF00623">
    <property type="entry name" value="RNA_pol_Rpb1_2"/>
    <property type="match status" value="1"/>
</dbReference>
<dbReference type="SUPFAM" id="SSF64484">
    <property type="entry name" value="beta and beta-prime subunits of DNA dependent RNA-polymerase"/>
    <property type="match status" value="1"/>
</dbReference>
<dbReference type="AlphaFoldDB" id="K1UGT3"/>
<dbReference type="GO" id="GO:0003677">
    <property type="term" value="F:DNA binding"/>
    <property type="evidence" value="ECO:0007669"/>
    <property type="project" value="InterPro"/>
</dbReference>
<dbReference type="EMBL" id="AJWY01005073">
    <property type="protein sequence ID" value="EKC70626.1"/>
    <property type="molecule type" value="Genomic_DNA"/>
</dbReference>
<sequence length="177" mass="20317">NYLIEACEHLITAEISKKTGFVRSEIVGGTFSFSARGVITLDISLRADEIDIPYTMALTAFQFRITHMLATRYNMTLEQAYLFISNSDRDPIVLQLLDEIIAEGQWVFLIREPTINLASIEVCRIRRYKFDDDTISLPQEPLPGFNADFDGDQLNLCFLIDKNIHKEFEPFHLSCMT</sequence>